<evidence type="ECO:0000256" key="3">
    <source>
        <dbReference type="ARBA" id="ARBA00022643"/>
    </source>
</evidence>
<dbReference type="InterPro" id="IPR006058">
    <property type="entry name" value="2Fe2S_fd_BS"/>
</dbReference>
<evidence type="ECO:0000256" key="7">
    <source>
        <dbReference type="ARBA" id="ARBA00023004"/>
    </source>
</evidence>
<dbReference type="InterPro" id="IPR017938">
    <property type="entry name" value="Riboflavin_synthase-like_b-brl"/>
</dbReference>
<dbReference type="CDD" id="cd00207">
    <property type="entry name" value="fer2"/>
    <property type="match status" value="1"/>
</dbReference>
<evidence type="ECO:0000313" key="12">
    <source>
        <dbReference type="Proteomes" id="UP000292445"/>
    </source>
</evidence>
<comment type="caution">
    <text evidence="11">The sequence shown here is derived from an EMBL/GenBank/DDBJ whole genome shotgun (WGS) entry which is preliminary data.</text>
</comment>
<keyword evidence="3" id="KW-0288">FMN</keyword>
<keyword evidence="8" id="KW-0411">Iron-sulfur</keyword>
<dbReference type="PROSITE" id="PS51384">
    <property type="entry name" value="FAD_FR"/>
    <property type="match status" value="1"/>
</dbReference>
<dbReference type="SUPFAM" id="SSF63380">
    <property type="entry name" value="Riboflavin synthase domain-like"/>
    <property type="match status" value="1"/>
</dbReference>
<dbReference type="InterPro" id="IPR050415">
    <property type="entry name" value="MRET"/>
</dbReference>
<dbReference type="OrthoDB" id="544091at2"/>
<dbReference type="InterPro" id="IPR039261">
    <property type="entry name" value="FNR_nucleotide-bd"/>
</dbReference>
<comment type="cofactor">
    <cofactor evidence="1">
        <name>FMN</name>
        <dbReference type="ChEBI" id="CHEBI:58210"/>
    </cofactor>
</comment>
<feature type="domain" description="FAD-binding FR-type" evidence="10">
    <location>
        <begin position="3"/>
        <end position="112"/>
    </location>
</feature>
<gene>
    <name evidence="11" type="ORF">EV675_4909</name>
</gene>
<dbReference type="GO" id="GO:0016491">
    <property type="term" value="F:oxidoreductase activity"/>
    <property type="evidence" value="ECO:0007669"/>
    <property type="project" value="UniProtKB-KW"/>
</dbReference>
<dbReference type="GO" id="GO:0032259">
    <property type="term" value="P:methylation"/>
    <property type="evidence" value="ECO:0007669"/>
    <property type="project" value="UniProtKB-KW"/>
</dbReference>
<dbReference type="InterPro" id="IPR036010">
    <property type="entry name" value="2Fe-2S_ferredoxin-like_sf"/>
</dbReference>
<organism evidence="11 12">
    <name type="scientific">Pigmentiphaga kullae</name>
    <dbReference type="NCBI Taxonomy" id="151784"/>
    <lineage>
        <taxon>Bacteria</taxon>
        <taxon>Pseudomonadati</taxon>
        <taxon>Pseudomonadota</taxon>
        <taxon>Betaproteobacteria</taxon>
        <taxon>Burkholderiales</taxon>
        <taxon>Alcaligenaceae</taxon>
        <taxon>Pigmentiphaga</taxon>
    </lineage>
</organism>
<dbReference type="Proteomes" id="UP000292445">
    <property type="component" value="Unassembled WGS sequence"/>
</dbReference>
<dbReference type="RefSeq" id="WP_130360907.1">
    <property type="nucleotide sequence ID" value="NZ_SGXC01000003.1"/>
</dbReference>
<dbReference type="Pfam" id="PF00111">
    <property type="entry name" value="Fer2"/>
    <property type="match status" value="1"/>
</dbReference>
<keyword evidence="11" id="KW-0489">Methyltransferase</keyword>
<dbReference type="GO" id="GO:0051537">
    <property type="term" value="F:2 iron, 2 sulfur cluster binding"/>
    <property type="evidence" value="ECO:0007669"/>
    <property type="project" value="UniProtKB-KW"/>
</dbReference>
<evidence type="ECO:0000259" key="9">
    <source>
        <dbReference type="PROSITE" id="PS51085"/>
    </source>
</evidence>
<dbReference type="Gene3D" id="3.10.20.30">
    <property type="match status" value="1"/>
</dbReference>
<evidence type="ECO:0000256" key="5">
    <source>
        <dbReference type="ARBA" id="ARBA00022723"/>
    </source>
</evidence>
<keyword evidence="5" id="KW-0479">Metal-binding</keyword>
<evidence type="ECO:0000259" key="10">
    <source>
        <dbReference type="PROSITE" id="PS51384"/>
    </source>
</evidence>
<evidence type="ECO:0000313" key="11">
    <source>
        <dbReference type="EMBL" id="RZS78265.1"/>
    </source>
</evidence>
<dbReference type="Pfam" id="PF22290">
    <property type="entry name" value="DmmA-like_N"/>
    <property type="match status" value="1"/>
</dbReference>
<sequence length="325" mass="35071">MASKHIEVVVAGVRPLTPRIKEYLLASADGRPLPRYEPGAHVALHMASRDRGPIVRHYSLIGGLAGRDDPRHVYRIAVQREDRARGSAFIHDTFAPGTRLRVAAPVNDFPLDRRDACTLLIAGGIGVTPIVSMARSLARRGCRYRVVYAGRDPAAMAYRDMLEAVAGDRVRFHYSDAAGVLDLRGLLASQPDGTRVYVCGPAPMIAATHDAGAALGWDPGRVRSEVFAAGPTGDETAFEVELRRSGRTVRVGPDASILDALRLADVPVLWDCARGECGLCPLPVVSADGPIDHRDRYLSAEERAAGQTLCICVSRIRGTRLVLDA</sequence>
<evidence type="ECO:0000256" key="4">
    <source>
        <dbReference type="ARBA" id="ARBA00022714"/>
    </source>
</evidence>
<dbReference type="EMBL" id="SGXC01000003">
    <property type="protein sequence ID" value="RZS78265.1"/>
    <property type="molecule type" value="Genomic_DNA"/>
</dbReference>
<keyword evidence="2" id="KW-0285">Flavoprotein</keyword>
<evidence type="ECO:0000256" key="1">
    <source>
        <dbReference type="ARBA" id="ARBA00001917"/>
    </source>
</evidence>
<keyword evidence="11" id="KW-0808">Transferase</keyword>
<dbReference type="PROSITE" id="PS00197">
    <property type="entry name" value="2FE2S_FER_1"/>
    <property type="match status" value="1"/>
</dbReference>
<dbReference type="InterPro" id="IPR001041">
    <property type="entry name" value="2Fe-2S_ferredoxin-type"/>
</dbReference>
<keyword evidence="12" id="KW-1185">Reference proteome</keyword>
<name>A0A4Q7N851_9BURK</name>
<evidence type="ECO:0000256" key="8">
    <source>
        <dbReference type="ARBA" id="ARBA00023014"/>
    </source>
</evidence>
<dbReference type="SUPFAM" id="SSF52343">
    <property type="entry name" value="Ferredoxin reductase-like, C-terminal NADP-linked domain"/>
    <property type="match status" value="1"/>
</dbReference>
<protein>
    <submittedName>
        <fullName evidence="11">Vanillate O-demethylase ferredoxin subunit</fullName>
    </submittedName>
</protein>
<dbReference type="InterPro" id="IPR012675">
    <property type="entry name" value="Beta-grasp_dom_sf"/>
</dbReference>
<reference evidence="11 12" key="1">
    <citation type="submission" date="2019-02" db="EMBL/GenBank/DDBJ databases">
        <title>Genomic Encyclopedia of Type Strains, Phase IV (KMG-IV): sequencing the most valuable type-strain genomes for metagenomic binning, comparative biology and taxonomic classification.</title>
        <authorList>
            <person name="Goeker M."/>
        </authorList>
    </citation>
    <scope>NUCLEOTIDE SEQUENCE [LARGE SCALE GENOMIC DNA]</scope>
    <source>
        <strain evidence="11 12">K24</strain>
    </source>
</reference>
<dbReference type="PANTHER" id="PTHR47354:SF1">
    <property type="entry name" value="CARNITINE MONOOXYGENASE REDUCTASE SUBUNIT"/>
    <property type="match status" value="1"/>
</dbReference>
<keyword evidence="7" id="KW-0408">Iron</keyword>
<dbReference type="InterPro" id="IPR054582">
    <property type="entry name" value="DmmA-like_N"/>
</dbReference>
<dbReference type="InterPro" id="IPR017927">
    <property type="entry name" value="FAD-bd_FR_type"/>
</dbReference>
<evidence type="ECO:0000256" key="6">
    <source>
        <dbReference type="ARBA" id="ARBA00023002"/>
    </source>
</evidence>
<dbReference type="AlphaFoldDB" id="A0A4Q7N851"/>
<dbReference type="Gene3D" id="2.40.30.10">
    <property type="entry name" value="Translation factors"/>
    <property type="match status" value="1"/>
</dbReference>
<keyword evidence="6" id="KW-0560">Oxidoreductase</keyword>
<keyword evidence="4" id="KW-0001">2Fe-2S</keyword>
<dbReference type="SUPFAM" id="SSF54292">
    <property type="entry name" value="2Fe-2S ferredoxin-like"/>
    <property type="match status" value="1"/>
</dbReference>
<dbReference type="PANTHER" id="PTHR47354">
    <property type="entry name" value="NADH OXIDOREDUCTASE HCR"/>
    <property type="match status" value="1"/>
</dbReference>
<dbReference type="PRINTS" id="PR00409">
    <property type="entry name" value="PHDIOXRDTASE"/>
</dbReference>
<evidence type="ECO:0000256" key="2">
    <source>
        <dbReference type="ARBA" id="ARBA00022630"/>
    </source>
</evidence>
<dbReference type="GO" id="GO:0046872">
    <property type="term" value="F:metal ion binding"/>
    <property type="evidence" value="ECO:0007669"/>
    <property type="project" value="UniProtKB-KW"/>
</dbReference>
<dbReference type="Gene3D" id="3.40.50.80">
    <property type="entry name" value="Nucleotide-binding domain of ferredoxin-NADP reductase (FNR) module"/>
    <property type="match status" value="1"/>
</dbReference>
<proteinExistence type="predicted"/>
<dbReference type="GO" id="GO:0008168">
    <property type="term" value="F:methyltransferase activity"/>
    <property type="evidence" value="ECO:0007669"/>
    <property type="project" value="UniProtKB-KW"/>
</dbReference>
<dbReference type="PROSITE" id="PS51085">
    <property type="entry name" value="2FE2S_FER_2"/>
    <property type="match status" value="1"/>
</dbReference>
<feature type="domain" description="2Fe-2S ferredoxin-type" evidence="9">
    <location>
        <begin position="238"/>
        <end position="325"/>
    </location>
</feature>
<dbReference type="CDD" id="cd06185">
    <property type="entry name" value="PDR_like"/>
    <property type="match status" value="1"/>
</dbReference>
<accession>A0A4Q7N851</accession>